<feature type="region of interest" description="Disordered" evidence="1">
    <location>
        <begin position="1"/>
        <end position="87"/>
    </location>
</feature>
<reference evidence="2 3" key="1">
    <citation type="submission" date="2024-05" db="EMBL/GenBank/DDBJ databases">
        <title>Genome sequencing and assembly of Indian major carp, Cirrhinus mrigala (Hamilton, 1822).</title>
        <authorList>
            <person name="Mohindra V."/>
            <person name="Chowdhury L.M."/>
            <person name="Lal K."/>
            <person name="Jena J.K."/>
        </authorList>
    </citation>
    <scope>NUCLEOTIDE SEQUENCE [LARGE SCALE GENOMIC DNA]</scope>
    <source>
        <strain evidence="2">CM1030</strain>
        <tissue evidence="2">Blood</tissue>
    </source>
</reference>
<evidence type="ECO:0000313" key="3">
    <source>
        <dbReference type="Proteomes" id="UP001529510"/>
    </source>
</evidence>
<dbReference type="EMBL" id="JAMKFB020000024">
    <property type="protein sequence ID" value="KAL0156748.1"/>
    <property type="molecule type" value="Genomic_DNA"/>
</dbReference>
<name>A0ABD0N571_CIRMR</name>
<proteinExistence type="predicted"/>
<feature type="compositionally biased region" description="Basic and acidic residues" evidence="1">
    <location>
        <begin position="36"/>
        <end position="47"/>
    </location>
</feature>
<accession>A0ABD0N571</accession>
<evidence type="ECO:0000256" key="1">
    <source>
        <dbReference type="SAM" id="MobiDB-lite"/>
    </source>
</evidence>
<dbReference type="AlphaFoldDB" id="A0ABD0N571"/>
<sequence length="87" mass="9646">RNKRPVPADTAMENFLTEPNSTDQLSQSETDMTTQHGKDAKRNKAQIDVEDGADLVTETPEDRVSDQTSSQTVQGHKTVPTGKSHFY</sequence>
<gene>
    <name evidence="2" type="ORF">M9458_047994</name>
</gene>
<comment type="caution">
    <text evidence="2">The sequence shown here is derived from an EMBL/GenBank/DDBJ whole genome shotgun (WGS) entry which is preliminary data.</text>
</comment>
<feature type="compositionally biased region" description="Polar residues" evidence="1">
    <location>
        <begin position="66"/>
        <end position="75"/>
    </location>
</feature>
<protein>
    <submittedName>
        <fullName evidence="2">Uncharacterized protein</fullName>
    </submittedName>
</protein>
<feature type="compositionally biased region" description="Polar residues" evidence="1">
    <location>
        <begin position="17"/>
        <end position="35"/>
    </location>
</feature>
<organism evidence="2 3">
    <name type="scientific">Cirrhinus mrigala</name>
    <name type="common">Mrigala</name>
    <dbReference type="NCBI Taxonomy" id="683832"/>
    <lineage>
        <taxon>Eukaryota</taxon>
        <taxon>Metazoa</taxon>
        <taxon>Chordata</taxon>
        <taxon>Craniata</taxon>
        <taxon>Vertebrata</taxon>
        <taxon>Euteleostomi</taxon>
        <taxon>Actinopterygii</taxon>
        <taxon>Neopterygii</taxon>
        <taxon>Teleostei</taxon>
        <taxon>Ostariophysi</taxon>
        <taxon>Cypriniformes</taxon>
        <taxon>Cyprinidae</taxon>
        <taxon>Labeoninae</taxon>
        <taxon>Labeonini</taxon>
        <taxon>Cirrhinus</taxon>
    </lineage>
</organism>
<dbReference type="Proteomes" id="UP001529510">
    <property type="component" value="Unassembled WGS sequence"/>
</dbReference>
<feature type="non-terminal residue" evidence="2">
    <location>
        <position position="1"/>
    </location>
</feature>
<keyword evidence="3" id="KW-1185">Reference proteome</keyword>
<evidence type="ECO:0000313" key="2">
    <source>
        <dbReference type="EMBL" id="KAL0156748.1"/>
    </source>
</evidence>